<dbReference type="Pfam" id="PF08761">
    <property type="entry name" value="dUTPase_2"/>
    <property type="match status" value="1"/>
</dbReference>
<protein>
    <submittedName>
        <fullName evidence="1">dUTP diphosphatase</fullName>
        <ecNumber evidence="1">3.6.1.23</ecNumber>
    </submittedName>
</protein>
<name>A0AA96CUT9_9BACT</name>
<dbReference type="EMBL" id="CP134846">
    <property type="protein sequence ID" value="WNL16296.1"/>
    <property type="molecule type" value="Genomic_DNA"/>
</dbReference>
<organism evidence="1">
    <name type="scientific">Arcobacter sp. AZ-2023</name>
    <dbReference type="NCBI Taxonomy" id="3074453"/>
    <lineage>
        <taxon>Bacteria</taxon>
        <taxon>Pseudomonadati</taxon>
        <taxon>Campylobacterota</taxon>
        <taxon>Epsilonproteobacteria</taxon>
        <taxon>Campylobacterales</taxon>
        <taxon>Arcobacteraceae</taxon>
        <taxon>Arcobacter</taxon>
    </lineage>
</organism>
<dbReference type="GO" id="GO:0004170">
    <property type="term" value="F:dUTP diphosphatase activity"/>
    <property type="evidence" value="ECO:0007669"/>
    <property type="project" value="UniProtKB-EC"/>
</dbReference>
<dbReference type="AlphaFoldDB" id="A0AA96CUT9"/>
<proteinExistence type="predicted"/>
<keyword evidence="1" id="KW-0378">Hydrolase</keyword>
<gene>
    <name evidence="1" type="ORF">RJG54_08735</name>
</gene>
<dbReference type="SUPFAM" id="SSF101386">
    <property type="entry name" value="all-alpha NTP pyrophosphatases"/>
    <property type="match status" value="1"/>
</dbReference>
<dbReference type="EC" id="3.6.1.23" evidence="1"/>
<evidence type="ECO:0000313" key="1">
    <source>
        <dbReference type="EMBL" id="WNL16296.1"/>
    </source>
</evidence>
<sequence>MSIFKKMVELQHQFNKQVAEYYLDKNFNWNSAIIAESGELLDSLGYKWWKKQEPDMENVKVEAIDLLHFVISEEIQTHHRNFHKSERTNNEYIISMTIQCFEEDFAEDNILIYRDFKELIDLLNYHRYSRLFIMKKIFEELNMRNEDVYIAYITKNCLNKFRQDNGYKDGSYIKNWNGREDNIVAFEIANEWGADEELFEQLYLDLETYYKKEVLEKQEPYLSNILDDINYTKAVDTEIGE</sequence>
<reference evidence="1" key="1">
    <citation type="submission" date="2023-09" db="EMBL/GenBank/DDBJ databases">
        <title>Arcobacter tbilisiensis sp. nov. isolated from chicken meat in Tbilisi, Georgia.</title>
        <authorList>
            <person name="Matthias R."/>
            <person name="Zautner A.E."/>
        </authorList>
    </citation>
    <scope>NUCLEOTIDE SEQUENCE</scope>
    <source>
        <strain evidence="1">LEO 107</strain>
    </source>
</reference>
<accession>A0AA96CUT9</accession>
<dbReference type="InterPro" id="IPR014871">
    <property type="entry name" value="dUTPase/dCTP_pyrophosphatase"/>
</dbReference>
<dbReference type="Gene3D" id="1.10.4010.10">
    <property type="entry name" value="Type II deoxyuridine triphosphatase"/>
    <property type="match status" value="1"/>
</dbReference>